<dbReference type="InterPro" id="IPR036739">
    <property type="entry name" value="SLC41_membr_dom_sf"/>
</dbReference>
<evidence type="ECO:0000313" key="12">
    <source>
        <dbReference type="Proteomes" id="UP000222106"/>
    </source>
</evidence>
<feature type="transmembrane region" description="Helical" evidence="9">
    <location>
        <begin position="179"/>
        <end position="197"/>
    </location>
</feature>
<proteinExistence type="inferred from homology"/>
<feature type="transmembrane region" description="Helical" evidence="9">
    <location>
        <begin position="314"/>
        <end position="337"/>
    </location>
</feature>
<dbReference type="OrthoDB" id="3680176at2"/>
<sequence length="338" mass="35178">MSGVREVRETPRTADAGTELTDELRTAARHASRNVPVAAPEDAAGAVLEAMRGRRYDSAAVVAVLDGDRLRGLVTLERLLGAPATTPVGEIMDDAPPVVAPSTAQERAAWLAVQHAEPTLAVVDEAGRFAGLVPAPTLLGVLLEEHDEDMARLGGFTGSSASARSATVEPVLRRLYHRLPWLLLGLAGALLAAVIVGRFEEHLAAEVLIAYFVPGVVYMADAVGTQTEALVIRGLSLGIGVRRIAVREVITGVLLGALLGGLALPMVWALWGRADVAVAVALALLAASSIASVIALALPWLIHRLGKDPAFGSGPLATVIQDVLTVAIYLVVATAVVL</sequence>
<keyword evidence="8" id="KW-0129">CBS domain</keyword>
<keyword evidence="4 9" id="KW-0812">Transmembrane</keyword>
<evidence type="ECO:0000256" key="5">
    <source>
        <dbReference type="ARBA" id="ARBA00022842"/>
    </source>
</evidence>
<dbReference type="EMBL" id="PDJI01000004">
    <property type="protein sequence ID" value="PFG39357.1"/>
    <property type="molecule type" value="Genomic_DNA"/>
</dbReference>
<keyword evidence="6 9" id="KW-1133">Transmembrane helix</keyword>
<dbReference type="Gene3D" id="1.10.357.20">
    <property type="entry name" value="SLC41 divalent cation transporters, integral membrane domain"/>
    <property type="match status" value="1"/>
</dbReference>
<dbReference type="PANTHER" id="PTHR41394:SF5">
    <property type="entry name" value="SLC41A_MGTE INTEGRAL MEMBRANE DOMAIN-CONTAINING PROTEIN"/>
    <property type="match status" value="1"/>
</dbReference>
<gene>
    <name evidence="11" type="ORF">ATJ97_1860</name>
</gene>
<evidence type="ECO:0000259" key="10">
    <source>
        <dbReference type="PROSITE" id="PS51371"/>
    </source>
</evidence>
<evidence type="ECO:0000256" key="3">
    <source>
        <dbReference type="ARBA" id="ARBA00022448"/>
    </source>
</evidence>
<dbReference type="Gene3D" id="3.10.580.10">
    <property type="entry name" value="CBS-domain"/>
    <property type="match status" value="1"/>
</dbReference>
<feature type="transmembrane region" description="Helical" evidence="9">
    <location>
        <begin position="203"/>
        <end position="223"/>
    </location>
</feature>
<dbReference type="Pfam" id="PF01769">
    <property type="entry name" value="MgtE"/>
    <property type="match status" value="1"/>
</dbReference>
<dbReference type="SUPFAM" id="SSF161093">
    <property type="entry name" value="MgtE membrane domain-like"/>
    <property type="match status" value="1"/>
</dbReference>
<evidence type="ECO:0000313" key="11">
    <source>
        <dbReference type="EMBL" id="PFG39357.1"/>
    </source>
</evidence>
<dbReference type="GO" id="GO:0008324">
    <property type="term" value="F:monoatomic cation transmembrane transporter activity"/>
    <property type="evidence" value="ECO:0007669"/>
    <property type="project" value="InterPro"/>
</dbReference>
<name>A0A2A9EJV5_9MICO</name>
<reference evidence="11 12" key="1">
    <citation type="submission" date="2017-10" db="EMBL/GenBank/DDBJ databases">
        <title>Sequencing the genomes of 1000 actinobacteria strains.</title>
        <authorList>
            <person name="Klenk H.-P."/>
        </authorList>
    </citation>
    <scope>NUCLEOTIDE SEQUENCE [LARGE SCALE GENOMIC DNA]</scope>
    <source>
        <strain evidence="11 12">DSM 21838</strain>
    </source>
</reference>
<dbReference type="GO" id="GO:0016020">
    <property type="term" value="C:membrane"/>
    <property type="evidence" value="ECO:0007669"/>
    <property type="project" value="UniProtKB-SubCell"/>
</dbReference>
<accession>A0A2A9EJV5</accession>
<dbReference type="AlphaFoldDB" id="A0A2A9EJV5"/>
<protein>
    <submittedName>
        <fullName evidence="11">Magnesium transporter</fullName>
    </submittedName>
</protein>
<dbReference type="InterPro" id="IPR006667">
    <property type="entry name" value="SLC41_membr_dom"/>
</dbReference>
<comment type="caution">
    <text evidence="11">The sequence shown here is derived from an EMBL/GenBank/DDBJ whole genome shotgun (WGS) entry which is preliminary data.</text>
</comment>
<dbReference type="RefSeq" id="WP_098483479.1">
    <property type="nucleotide sequence ID" value="NZ_PDJI01000004.1"/>
</dbReference>
<evidence type="ECO:0000256" key="2">
    <source>
        <dbReference type="ARBA" id="ARBA00009749"/>
    </source>
</evidence>
<dbReference type="InterPro" id="IPR000644">
    <property type="entry name" value="CBS_dom"/>
</dbReference>
<feature type="transmembrane region" description="Helical" evidence="9">
    <location>
        <begin position="277"/>
        <end position="302"/>
    </location>
</feature>
<keyword evidence="5" id="KW-0460">Magnesium</keyword>
<evidence type="ECO:0000256" key="4">
    <source>
        <dbReference type="ARBA" id="ARBA00022692"/>
    </source>
</evidence>
<evidence type="ECO:0000256" key="7">
    <source>
        <dbReference type="ARBA" id="ARBA00023136"/>
    </source>
</evidence>
<dbReference type="Proteomes" id="UP000222106">
    <property type="component" value="Unassembled WGS sequence"/>
</dbReference>
<comment type="subcellular location">
    <subcellularLocation>
        <location evidence="1">Membrane</location>
        <topology evidence="1">Multi-pass membrane protein</topology>
    </subcellularLocation>
</comment>
<evidence type="ECO:0000256" key="9">
    <source>
        <dbReference type="SAM" id="Phobius"/>
    </source>
</evidence>
<organism evidence="11 12">
    <name type="scientific">Georgenia soli</name>
    <dbReference type="NCBI Taxonomy" id="638953"/>
    <lineage>
        <taxon>Bacteria</taxon>
        <taxon>Bacillati</taxon>
        <taxon>Actinomycetota</taxon>
        <taxon>Actinomycetes</taxon>
        <taxon>Micrococcales</taxon>
        <taxon>Bogoriellaceae</taxon>
        <taxon>Georgenia</taxon>
    </lineage>
</organism>
<dbReference type="SUPFAM" id="SSF54631">
    <property type="entry name" value="CBS-domain pair"/>
    <property type="match status" value="1"/>
</dbReference>
<feature type="domain" description="CBS" evidence="10">
    <location>
        <begin position="31"/>
        <end position="91"/>
    </location>
</feature>
<comment type="similarity">
    <text evidence="2">Belongs to the SLC41A transporter family.</text>
</comment>
<dbReference type="Pfam" id="PF00571">
    <property type="entry name" value="CBS"/>
    <property type="match status" value="2"/>
</dbReference>
<evidence type="ECO:0000256" key="1">
    <source>
        <dbReference type="ARBA" id="ARBA00004141"/>
    </source>
</evidence>
<evidence type="ECO:0000256" key="6">
    <source>
        <dbReference type="ARBA" id="ARBA00022989"/>
    </source>
</evidence>
<feature type="transmembrane region" description="Helical" evidence="9">
    <location>
        <begin position="244"/>
        <end position="271"/>
    </location>
</feature>
<feature type="domain" description="CBS" evidence="10">
    <location>
        <begin position="92"/>
        <end position="148"/>
    </location>
</feature>
<keyword evidence="3" id="KW-0813">Transport</keyword>
<evidence type="ECO:0000256" key="8">
    <source>
        <dbReference type="PROSITE-ProRule" id="PRU00703"/>
    </source>
</evidence>
<dbReference type="PROSITE" id="PS51371">
    <property type="entry name" value="CBS"/>
    <property type="match status" value="2"/>
</dbReference>
<keyword evidence="12" id="KW-1185">Reference proteome</keyword>
<dbReference type="PANTHER" id="PTHR41394">
    <property type="entry name" value="MAGNESIUM TRANSPORTER MGTE"/>
    <property type="match status" value="1"/>
</dbReference>
<keyword evidence="7 9" id="KW-0472">Membrane</keyword>
<dbReference type="InterPro" id="IPR046342">
    <property type="entry name" value="CBS_dom_sf"/>
</dbReference>